<feature type="domain" description="DUF2383" evidence="1">
    <location>
        <begin position="16"/>
        <end position="124"/>
    </location>
</feature>
<keyword evidence="3" id="KW-1185">Reference proteome</keyword>
<evidence type="ECO:0000313" key="2">
    <source>
        <dbReference type="EMBL" id="GHA31010.1"/>
    </source>
</evidence>
<reference evidence="2" key="1">
    <citation type="journal article" date="2014" name="Int. J. Syst. Evol. Microbiol.">
        <title>Complete genome sequence of Corynebacterium casei LMG S-19264T (=DSM 44701T), isolated from a smear-ripened cheese.</title>
        <authorList>
            <consortium name="US DOE Joint Genome Institute (JGI-PGF)"/>
            <person name="Walter F."/>
            <person name="Albersmeier A."/>
            <person name="Kalinowski J."/>
            <person name="Ruckert C."/>
        </authorList>
    </citation>
    <scope>NUCLEOTIDE SEQUENCE</scope>
    <source>
        <strain evidence="2">KCTC 12719</strain>
    </source>
</reference>
<organism evidence="2 3">
    <name type="scientific">Salinimicrobium marinum</name>
    <dbReference type="NCBI Taxonomy" id="680283"/>
    <lineage>
        <taxon>Bacteria</taxon>
        <taxon>Pseudomonadati</taxon>
        <taxon>Bacteroidota</taxon>
        <taxon>Flavobacteriia</taxon>
        <taxon>Flavobacteriales</taxon>
        <taxon>Flavobacteriaceae</taxon>
        <taxon>Salinimicrobium</taxon>
    </lineage>
</organism>
<dbReference type="EMBL" id="BMXB01000002">
    <property type="protein sequence ID" value="GHA31010.1"/>
    <property type="molecule type" value="Genomic_DNA"/>
</dbReference>
<protein>
    <submittedName>
        <fullName evidence="2">Chemotaxis protein</fullName>
    </submittedName>
</protein>
<sequence>MKTTKEYARTELREELIKNLESLLEKNLDAEKGYKRALQHAETSRLKAFIKNQAFLHARFATELDQYLHTLNERPKSQHSLMGDFHRAWIDFGSSISKSADEFILQECIRGEKAGIREYEEKLNNGKFAPTTKLLLEGQLSAMSNNIAGIKHQDDLP</sequence>
<reference evidence="2" key="2">
    <citation type="submission" date="2020-09" db="EMBL/GenBank/DDBJ databases">
        <authorList>
            <person name="Sun Q."/>
            <person name="Kim S."/>
        </authorList>
    </citation>
    <scope>NUCLEOTIDE SEQUENCE</scope>
    <source>
        <strain evidence="2">KCTC 12719</strain>
    </source>
</reference>
<dbReference type="AlphaFoldDB" id="A0A918SBM5"/>
<dbReference type="Proteomes" id="UP000610456">
    <property type="component" value="Unassembled WGS sequence"/>
</dbReference>
<evidence type="ECO:0000259" key="1">
    <source>
        <dbReference type="Pfam" id="PF09537"/>
    </source>
</evidence>
<dbReference type="InterPro" id="IPR011971">
    <property type="entry name" value="CHP02284"/>
</dbReference>
<accession>A0A918SBM5</accession>
<dbReference type="SUPFAM" id="SSF47240">
    <property type="entry name" value="Ferritin-like"/>
    <property type="match status" value="1"/>
</dbReference>
<name>A0A918SBM5_9FLAO</name>
<gene>
    <name evidence="2" type="ORF">GCM10007103_10700</name>
</gene>
<dbReference type="InterPro" id="IPR009078">
    <property type="entry name" value="Ferritin-like_SF"/>
</dbReference>
<dbReference type="Pfam" id="PF09537">
    <property type="entry name" value="DUF2383"/>
    <property type="match status" value="1"/>
</dbReference>
<comment type="caution">
    <text evidence="2">The sequence shown here is derived from an EMBL/GenBank/DDBJ whole genome shotgun (WGS) entry which is preliminary data.</text>
</comment>
<dbReference type="InterPro" id="IPR012347">
    <property type="entry name" value="Ferritin-like"/>
</dbReference>
<dbReference type="InterPro" id="IPR019052">
    <property type="entry name" value="DUF2383"/>
</dbReference>
<dbReference type="RefSeq" id="WP_189603673.1">
    <property type="nucleotide sequence ID" value="NZ_BMXB01000002.1"/>
</dbReference>
<evidence type="ECO:0000313" key="3">
    <source>
        <dbReference type="Proteomes" id="UP000610456"/>
    </source>
</evidence>
<proteinExistence type="predicted"/>
<dbReference type="Gene3D" id="1.20.1260.10">
    <property type="match status" value="1"/>
</dbReference>
<dbReference type="NCBIfam" id="TIGR02284">
    <property type="entry name" value="PA2169 family four-helix-bundle protein"/>
    <property type="match status" value="1"/>
</dbReference>